<dbReference type="KEGG" id="cpas:Clopa_3490"/>
<dbReference type="PANTHER" id="PTHR42894:SF1">
    <property type="entry name" value="N-(5'-PHOSPHORIBOSYL)ANTHRANILATE ISOMERASE"/>
    <property type="match status" value="1"/>
</dbReference>
<evidence type="ECO:0000256" key="4">
    <source>
        <dbReference type="ARBA" id="ARBA00022272"/>
    </source>
</evidence>
<dbReference type="OrthoDB" id="9786954at2"/>
<evidence type="ECO:0000313" key="12">
    <source>
        <dbReference type="Proteomes" id="UP000013523"/>
    </source>
</evidence>
<dbReference type="eggNOG" id="COG0135">
    <property type="taxonomic scope" value="Bacteria"/>
</dbReference>
<dbReference type="InterPro" id="IPR044643">
    <property type="entry name" value="TrpF_fam"/>
</dbReference>
<dbReference type="Proteomes" id="UP000013523">
    <property type="component" value="Chromosome"/>
</dbReference>
<reference evidence="11 12" key="1">
    <citation type="submission" date="2012-01" db="EMBL/GenBank/DDBJ databases">
        <title>Complete sequence of chromosome of Clostridium pasteurianum BC1.</title>
        <authorList>
            <consortium name="US DOE Joint Genome Institute"/>
            <person name="Lucas S."/>
            <person name="Han J."/>
            <person name="Lapidus A."/>
            <person name="Cheng J.-F."/>
            <person name="Goodwin L."/>
            <person name="Pitluck S."/>
            <person name="Peters L."/>
            <person name="Mikhailova N."/>
            <person name="Teshima H."/>
            <person name="Detter J.C."/>
            <person name="Han C."/>
            <person name="Tapia R."/>
            <person name="Land M."/>
            <person name="Hauser L."/>
            <person name="Kyrpides N."/>
            <person name="Ivanova N."/>
            <person name="Pagani I."/>
            <person name="Dunn J."/>
            <person name="Taghavi S."/>
            <person name="Francis A."/>
            <person name="van der Lelie D."/>
            <person name="Woyke T."/>
        </authorList>
    </citation>
    <scope>NUCLEOTIDE SEQUENCE [LARGE SCALE GENOMIC DNA]</scope>
    <source>
        <strain evidence="11 12">BC1</strain>
    </source>
</reference>
<dbReference type="AlphaFoldDB" id="R4KF96"/>
<keyword evidence="8 9" id="KW-0413">Isomerase</keyword>
<dbReference type="EMBL" id="CP003261">
    <property type="protein sequence ID" value="AGK98280.1"/>
    <property type="molecule type" value="Genomic_DNA"/>
</dbReference>
<keyword evidence="7 9" id="KW-0057">Aromatic amino acid biosynthesis</keyword>
<dbReference type="CDD" id="cd00405">
    <property type="entry name" value="PRAI"/>
    <property type="match status" value="1"/>
</dbReference>
<evidence type="ECO:0000256" key="3">
    <source>
        <dbReference type="ARBA" id="ARBA00012572"/>
    </source>
</evidence>
<dbReference type="HOGENOM" id="CLU_076364_2_0_9"/>
<keyword evidence="5 9" id="KW-0028">Amino-acid biosynthesis</keyword>
<dbReference type="EC" id="5.3.1.24" evidence="3 9"/>
<keyword evidence="12" id="KW-1185">Reference proteome</keyword>
<evidence type="ECO:0000256" key="9">
    <source>
        <dbReference type="HAMAP-Rule" id="MF_00135"/>
    </source>
</evidence>
<dbReference type="Pfam" id="PF00697">
    <property type="entry name" value="PRAI"/>
    <property type="match status" value="2"/>
</dbReference>
<comment type="pathway">
    <text evidence="2 9">Amino-acid biosynthesis; L-tryptophan biosynthesis; L-tryptophan from chorismate: step 3/5.</text>
</comment>
<dbReference type="PANTHER" id="PTHR42894">
    <property type="entry name" value="N-(5'-PHOSPHORIBOSYL)ANTHRANILATE ISOMERASE"/>
    <property type="match status" value="1"/>
</dbReference>
<evidence type="ECO:0000256" key="5">
    <source>
        <dbReference type="ARBA" id="ARBA00022605"/>
    </source>
</evidence>
<proteinExistence type="inferred from homology"/>
<dbReference type="UniPathway" id="UPA00035">
    <property type="reaction ID" value="UER00042"/>
</dbReference>
<feature type="domain" description="N-(5'phosphoribosyl) anthranilate isomerase (PRAI)" evidence="10">
    <location>
        <begin position="152"/>
        <end position="235"/>
    </location>
</feature>
<evidence type="ECO:0000256" key="2">
    <source>
        <dbReference type="ARBA" id="ARBA00004664"/>
    </source>
</evidence>
<evidence type="ECO:0000256" key="6">
    <source>
        <dbReference type="ARBA" id="ARBA00022822"/>
    </source>
</evidence>
<dbReference type="InterPro" id="IPR001240">
    <property type="entry name" value="PRAI_dom"/>
</dbReference>
<dbReference type="HAMAP" id="MF_00135">
    <property type="entry name" value="PRAI"/>
    <property type="match status" value="1"/>
</dbReference>
<dbReference type="InterPro" id="IPR013785">
    <property type="entry name" value="Aldolase_TIM"/>
</dbReference>
<feature type="domain" description="N-(5'phosphoribosyl) anthranilate isomerase (PRAI)" evidence="10">
    <location>
        <begin position="4"/>
        <end position="122"/>
    </location>
</feature>
<evidence type="ECO:0000259" key="10">
    <source>
        <dbReference type="Pfam" id="PF00697"/>
    </source>
</evidence>
<protein>
    <recommendedName>
        <fullName evidence="4 9">N-(5'-phosphoribosyl)anthranilate isomerase</fullName>
        <shortName evidence="9">PRAI</shortName>
        <ecNumber evidence="3 9">5.3.1.24</ecNumber>
    </recommendedName>
</protein>
<evidence type="ECO:0000256" key="7">
    <source>
        <dbReference type="ARBA" id="ARBA00023141"/>
    </source>
</evidence>
<dbReference type="GO" id="GO:0004640">
    <property type="term" value="F:phosphoribosylanthranilate isomerase activity"/>
    <property type="evidence" value="ECO:0007669"/>
    <property type="project" value="UniProtKB-UniRule"/>
</dbReference>
<dbReference type="RefSeq" id="WP_015616564.1">
    <property type="nucleotide sequence ID" value="NC_021182.1"/>
</dbReference>
<dbReference type="InterPro" id="IPR011060">
    <property type="entry name" value="RibuloseP-bd_barrel"/>
</dbReference>
<dbReference type="STRING" id="86416.Clopa_3490"/>
<organism evidence="11 12">
    <name type="scientific">Clostridium pasteurianum BC1</name>
    <dbReference type="NCBI Taxonomy" id="86416"/>
    <lineage>
        <taxon>Bacteria</taxon>
        <taxon>Bacillati</taxon>
        <taxon>Bacillota</taxon>
        <taxon>Clostridia</taxon>
        <taxon>Eubacteriales</taxon>
        <taxon>Clostridiaceae</taxon>
        <taxon>Clostridium</taxon>
    </lineage>
</organism>
<name>R4KF96_CLOPA</name>
<dbReference type="SUPFAM" id="SSF51366">
    <property type="entry name" value="Ribulose-phoshate binding barrel"/>
    <property type="match status" value="1"/>
</dbReference>
<gene>
    <name evidence="9" type="primary">trpF</name>
    <name evidence="11" type="ORF">Clopa_3490</name>
</gene>
<sequence length="241" mass="27230">MTKIKICGLKRLQDIEYVNELLPDYVGFVFAKSKRQVHMEKAEELISKLNTGIKTVGVFVNEDIKKVKEIAENLKLDVLQFHGCEDKEYFLELDRFTLWKSVSIEAEISKDKAVSNYGKVDLINNSEYHSNSKGAFYKYKIDEYQSNLDGINKYNIEAVVLDSSVKGTEGGTGISFDWNVISKLNIEKNLILAGGLNTDNVIEAINKVKPFAVDVSSGVETDGVKDFNKIKTFIEKVRNIK</sequence>
<accession>R4KF96</accession>
<evidence type="ECO:0000256" key="8">
    <source>
        <dbReference type="ARBA" id="ARBA00023235"/>
    </source>
</evidence>
<keyword evidence="6 9" id="KW-0822">Tryptophan biosynthesis</keyword>
<dbReference type="PATRIC" id="fig|86416.3.peg.3485"/>
<comment type="similarity">
    <text evidence="9">Belongs to the TrpF family.</text>
</comment>
<evidence type="ECO:0000313" key="11">
    <source>
        <dbReference type="EMBL" id="AGK98280.1"/>
    </source>
</evidence>
<comment type="catalytic activity">
    <reaction evidence="1 9">
        <text>N-(5-phospho-beta-D-ribosyl)anthranilate = 1-(2-carboxyphenylamino)-1-deoxy-D-ribulose 5-phosphate</text>
        <dbReference type="Rhea" id="RHEA:21540"/>
        <dbReference type="ChEBI" id="CHEBI:18277"/>
        <dbReference type="ChEBI" id="CHEBI:58613"/>
        <dbReference type="EC" id="5.3.1.24"/>
    </reaction>
</comment>
<dbReference type="GO" id="GO:0000162">
    <property type="term" value="P:L-tryptophan biosynthetic process"/>
    <property type="evidence" value="ECO:0007669"/>
    <property type="project" value="UniProtKB-UniRule"/>
</dbReference>
<evidence type="ECO:0000256" key="1">
    <source>
        <dbReference type="ARBA" id="ARBA00001164"/>
    </source>
</evidence>
<dbReference type="Gene3D" id="3.20.20.70">
    <property type="entry name" value="Aldolase class I"/>
    <property type="match status" value="1"/>
</dbReference>